<protein>
    <recommendedName>
        <fullName evidence="4">Crinkler effector protein N-terminal domain-containing protein</fullName>
    </recommendedName>
</protein>
<dbReference type="GO" id="GO:0043657">
    <property type="term" value="C:host cell"/>
    <property type="evidence" value="ECO:0007669"/>
    <property type="project" value="UniProtKB-SubCell"/>
</dbReference>
<dbReference type="InParanoid" id="B8MJ74"/>
<dbReference type="STRING" id="441959.B8MJ74"/>
<dbReference type="InterPro" id="IPR045379">
    <property type="entry name" value="Crinkler_N"/>
</dbReference>
<evidence type="ECO:0000313" key="5">
    <source>
        <dbReference type="EMBL" id="EED14663.1"/>
    </source>
</evidence>
<accession>B8MJ74</accession>
<comment type="subcellular location">
    <subcellularLocation>
        <location evidence="1">Host cell</location>
    </subcellularLocation>
    <subcellularLocation>
        <location evidence="2">Secreted</location>
    </subcellularLocation>
</comment>
<dbReference type="SUPFAM" id="SSF52540">
    <property type="entry name" value="P-loop containing nucleoside triphosphate hydrolases"/>
    <property type="match status" value="1"/>
</dbReference>
<dbReference type="AlphaFoldDB" id="B8MJ74"/>
<dbReference type="GeneID" id="8109726"/>
<dbReference type="HOGENOM" id="CLU_018876_0_1_1"/>
<dbReference type="RefSeq" id="XP_002484616.1">
    <property type="nucleotide sequence ID" value="XM_002484571.1"/>
</dbReference>
<dbReference type="InterPro" id="IPR027417">
    <property type="entry name" value="P-loop_NTPase"/>
</dbReference>
<feature type="domain" description="Crinkler effector protein N-terminal" evidence="4">
    <location>
        <begin position="29"/>
        <end position="87"/>
    </location>
</feature>
<evidence type="ECO:0000256" key="1">
    <source>
        <dbReference type="ARBA" id="ARBA00004340"/>
    </source>
</evidence>
<proteinExistence type="predicted"/>
<dbReference type="GO" id="GO:0005576">
    <property type="term" value="C:extracellular region"/>
    <property type="evidence" value="ECO:0007669"/>
    <property type="project" value="UniProtKB-SubCell"/>
</dbReference>
<dbReference type="Proteomes" id="UP000001745">
    <property type="component" value="Unassembled WGS sequence"/>
</dbReference>
<dbReference type="PhylomeDB" id="B8MJ74"/>
<name>B8MJ74_TALSN</name>
<evidence type="ECO:0000313" key="6">
    <source>
        <dbReference type="Proteomes" id="UP000001745"/>
    </source>
</evidence>
<organism evidence="5 6">
    <name type="scientific">Talaromyces stipitatus (strain ATCC 10500 / CBS 375.48 / QM 6759 / NRRL 1006)</name>
    <name type="common">Penicillium stipitatum</name>
    <dbReference type="NCBI Taxonomy" id="441959"/>
    <lineage>
        <taxon>Eukaryota</taxon>
        <taxon>Fungi</taxon>
        <taxon>Dikarya</taxon>
        <taxon>Ascomycota</taxon>
        <taxon>Pezizomycotina</taxon>
        <taxon>Eurotiomycetes</taxon>
        <taxon>Eurotiomycetidae</taxon>
        <taxon>Eurotiales</taxon>
        <taxon>Trichocomaceae</taxon>
        <taxon>Talaromyces</taxon>
        <taxon>Talaromyces sect. Talaromyces</taxon>
    </lineage>
</organism>
<evidence type="ECO:0000256" key="3">
    <source>
        <dbReference type="ARBA" id="ARBA00022525"/>
    </source>
</evidence>
<dbReference type="OrthoDB" id="2364732at2759"/>
<keyword evidence="6" id="KW-1185">Reference proteome</keyword>
<keyword evidence="3" id="KW-0964">Secreted</keyword>
<dbReference type="Pfam" id="PF20147">
    <property type="entry name" value="Crinkler"/>
    <property type="match status" value="1"/>
</dbReference>
<gene>
    <name evidence="5" type="ORF">TSTA_041410</name>
</gene>
<dbReference type="EMBL" id="EQ962657">
    <property type="protein sequence ID" value="EED14663.1"/>
    <property type="molecule type" value="Genomic_DNA"/>
</dbReference>
<reference evidence="6" key="1">
    <citation type="journal article" date="2015" name="Genome Announc.">
        <title>Genome sequence of the AIDS-associated pathogen Penicillium marneffei (ATCC18224) and its near taxonomic relative Talaromyces stipitatus (ATCC10500).</title>
        <authorList>
            <person name="Nierman W.C."/>
            <person name="Fedorova-Abrams N.D."/>
            <person name="Andrianopoulos A."/>
        </authorList>
    </citation>
    <scope>NUCLEOTIDE SEQUENCE [LARGE SCALE GENOMIC DNA]</scope>
    <source>
        <strain evidence="6">ATCC 10500 / CBS 375.48 / QM 6759 / NRRL 1006</strain>
    </source>
</reference>
<dbReference type="eggNOG" id="ENOG502S68H">
    <property type="taxonomic scope" value="Eukaryota"/>
</dbReference>
<evidence type="ECO:0000256" key="2">
    <source>
        <dbReference type="ARBA" id="ARBA00004613"/>
    </source>
</evidence>
<sequence length="614" mass="70393">MSTMAANLFSWVFRPNQTSPTMAEPSQRTLWCAFFDDLQRPFSVDCALGIDSVDRVKEKIWIKNQNKIGQIDYCDLDLYSPVGPLKDGFAKENLAHLHPRKRILPDFPRSDDPDIDIIIIRPEEHQHSLATRVSKLAEVIDSQNIVHVRGTPASGKSTLSLLLRDYYRWNGRIVFWLGIWEQNLRDFGDEDPWANLARYIRRNYPRLDKKQNIFANGNMIIIDEAQTSYGDTALWNQIIKDIHGGIGYKVKLCLFCSYGSPSEGLPYNRRDHGTPVGFGCAQRISLTPSGELGSPPIGLFYNRDEFEIVVTKLCSSDPVEKYIIDNDARNYIFNFTNGHPGAVSSIVYYLFQVFSGLDGFAVSRSFPRPRKLTSEAKNTLITIIEDGYILFDESVDSIRCCYENGWIQRAVLEDDAQQPNGVGVLPSRLHEKYVEYLIAKRPTTFPDEAFPTIESLCQKVLEHFSSKNLRHCLEGKLSTAAKLRPVEAQYQDEFYRAFNAVVGRGVPISSEWSREGDGRVDFWIPQKKWGIELLRDHNRVNEHCDRFKKGGRYYPWIEAGMLEDWIVIDCATSSPSSEHSERKLWRAVFENDYSQLMLFDYRNNCLMGPTVLVN</sequence>
<evidence type="ECO:0000259" key="4">
    <source>
        <dbReference type="Pfam" id="PF20147"/>
    </source>
</evidence>
<dbReference type="OMA" id="LCCEDER"/>
<dbReference type="VEuPathDB" id="FungiDB:TSTA_041410"/>